<organism evidence="2 3">
    <name type="scientific">Streptomyces pathocidini</name>
    <dbReference type="NCBI Taxonomy" id="1650571"/>
    <lineage>
        <taxon>Bacteria</taxon>
        <taxon>Bacillati</taxon>
        <taxon>Actinomycetota</taxon>
        <taxon>Actinomycetes</taxon>
        <taxon>Kitasatosporales</taxon>
        <taxon>Streptomycetaceae</taxon>
        <taxon>Streptomyces</taxon>
    </lineage>
</organism>
<dbReference type="RefSeq" id="WP_398718958.1">
    <property type="nucleotide sequence ID" value="NZ_JBIRWE010000008.1"/>
</dbReference>
<feature type="compositionally biased region" description="Low complexity" evidence="1">
    <location>
        <begin position="175"/>
        <end position="184"/>
    </location>
</feature>
<comment type="caution">
    <text evidence="2">The sequence shown here is derived from an EMBL/GenBank/DDBJ whole genome shotgun (WGS) entry which is preliminary data.</text>
</comment>
<accession>A0ABW7UUL2</accession>
<feature type="compositionally biased region" description="Basic and acidic residues" evidence="1">
    <location>
        <begin position="124"/>
        <end position="140"/>
    </location>
</feature>
<feature type="compositionally biased region" description="Low complexity" evidence="1">
    <location>
        <begin position="208"/>
        <end position="220"/>
    </location>
</feature>
<proteinExistence type="predicted"/>
<feature type="compositionally biased region" description="Low complexity" evidence="1">
    <location>
        <begin position="100"/>
        <end position="110"/>
    </location>
</feature>
<feature type="compositionally biased region" description="Pro residues" evidence="1">
    <location>
        <begin position="111"/>
        <end position="120"/>
    </location>
</feature>
<feature type="region of interest" description="Disordered" evidence="1">
    <location>
        <begin position="44"/>
        <end position="244"/>
    </location>
</feature>
<evidence type="ECO:0000256" key="1">
    <source>
        <dbReference type="SAM" id="MobiDB-lite"/>
    </source>
</evidence>
<keyword evidence="3" id="KW-1185">Reference proteome</keyword>
<protein>
    <submittedName>
        <fullName evidence="2">Uncharacterized protein</fullName>
    </submittedName>
</protein>
<feature type="compositionally biased region" description="Low complexity" evidence="1">
    <location>
        <begin position="141"/>
        <end position="157"/>
    </location>
</feature>
<gene>
    <name evidence="2" type="ORF">ACH429_19680</name>
</gene>
<feature type="compositionally biased region" description="Basic and acidic residues" evidence="1">
    <location>
        <begin position="71"/>
        <end position="86"/>
    </location>
</feature>
<dbReference type="Proteomes" id="UP001611548">
    <property type="component" value="Unassembled WGS sequence"/>
</dbReference>
<evidence type="ECO:0000313" key="3">
    <source>
        <dbReference type="Proteomes" id="UP001611548"/>
    </source>
</evidence>
<feature type="compositionally biased region" description="Low complexity" evidence="1">
    <location>
        <begin position="57"/>
        <end position="66"/>
    </location>
</feature>
<reference evidence="2 3" key="1">
    <citation type="submission" date="2024-10" db="EMBL/GenBank/DDBJ databases">
        <title>The Natural Products Discovery Center: Release of the First 8490 Sequenced Strains for Exploring Actinobacteria Biosynthetic Diversity.</title>
        <authorList>
            <person name="Kalkreuter E."/>
            <person name="Kautsar S.A."/>
            <person name="Yang D."/>
            <person name="Bader C.D."/>
            <person name="Teijaro C.N."/>
            <person name="Fluegel L."/>
            <person name="Davis C.M."/>
            <person name="Simpson J.R."/>
            <person name="Lauterbach L."/>
            <person name="Steele A.D."/>
            <person name="Gui C."/>
            <person name="Meng S."/>
            <person name="Li G."/>
            <person name="Viehrig K."/>
            <person name="Ye F."/>
            <person name="Su P."/>
            <person name="Kiefer A.F."/>
            <person name="Nichols A."/>
            <person name="Cepeda A.J."/>
            <person name="Yan W."/>
            <person name="Fan B."/>
            <person name="Jiang Y."/>
            <person name="Adhikari A."/>
            <person name="Zheng C.-J."/>
            <person name="Schuster L."/>
            <person name="Cowan T.M."/>
            <person name="Smanski M.J."/>
            <person name="Chevrette M.G."/>
            <person name="De Carvalho L.P.S."/>
            <person name="Shen B."/>
        </authorList>
    </citation>
    <scope>NUCLEOTIDE SEQUENCE [LARGE SCALE GENOMIC DNA]</scope>
    <source>
        <strain evidence="2 3">NPDC020327</strain>
    </source>
</reference>
<sequence length="244" mass="25802">MPDYFDRLVARHIQPVRARAGGGEGRALVRPRLPGPYERVEALRTGEPLPEEPAPLLPTALPRPAAGEGLLVRREREVRTDRHTVVRGEVPAPRSEGEPRVAAAPRATAPPLRPAAPVAPPRSLRSDGARRERRSAERTADGPGPRTTPTAPVAPAVGPTPPAAAPLRPRGADSAVARGPARGAVGRRGGRTAERVVHVQIGRLEVSAAAGPPGPRQAGGPEREARRGPALSLEDYLSRDERRG</sequence>
<name>A0ABW7UUL2_9ACTN</name>
<evidence type="ECO:0000313" key="2">
    <source>
        <dbReference type="EMBL" id="MFI1966296.1"/>
    </source>
</evidence>
<dbReference type="EMBL" id="JBIRWE010000008">
    <property type="protein sequence ID" value="MFI1966296.1"/>
    <property type="molecule type" value="Genomic_DNA"/>
</dbReference>